<name>A0AAV4LTE4_BABCB</name>
<protein>
    <submittedName>
        <fullName evidence="1">Uncharacterized protein</fullName>
    </submittedName>
</protein>
<comment type="caution">
    <text evidence="1">The sequence shown here is derived from an EMBL/GenBank/DDBJ whole genome shotgun (WGS) entry which is preliminary data.</text>
</comment>
<evidence type="ECO:0000313" key="2">
    <source>
        <dbReference type="Proteomes" id="UP001497744"/>
    </source>
</evidence>
<organism evidence="1 2">
    <name type="scientific">Babesia caballi</name>
    <dbReference type="NCBI Taxonomy" id="5871"/>
    <lineage>
        <taxon>Eukaryota</taxon>
        <taxon>Sar</taxon>
        <taxon>Alveolata</taxon>
        <taxon>Apicomplexa</taxon>
        <taxon>Aconoidasida</taxon>
        <taxon>Piroplasmida</taxon>
        <taxon>Babesiidae</taxon>
        <taxon>Babesia</taxon>
    </lineage>
</organism>
<dbReference type="Proteomes" id="UP001497744">
    <property type="component" value="Unassembled WGS sequence"/>
</dbReference>
<keyword evidence="2" id="KW-1185">Reference proteome</keyword>
<reference evidence="1 2" key="1">
    <citation type="submission" date="2021-06" db="EMBL/GenBank/DDBJ databases">
        <title>Genome sequence of Babesia caballi.</title>
        <authorList>
            <person name="Yamagishi J."/>
            <person name="Kidaka T."/>
            <person name="Ochi A."/>
        </authorList>
    </citation>
    <scope>NUCLEOTIDE SEQUENCE [LARGE SCALE GENOMIC DNA]</scope>
    <source>
        <strain evidence="1">USDA-D6B2</strain>
    </source>
</reference>
<gene>
    <name evidence="1" type="ORF">BcabD6B2_25460</name>
</gene>
<proteinExistence type="predicted"/>
<sequence>MKFWASATMPARSETPATRDPPGLAAVYFEREVITSMPATWPPRLHQGVGVDVAGEELPQVLRVGAHGVPLAVHLVQRGHGVPLGGLQANRQEGDAVDVGVAQGVHQHDGNLDGVALADLADGLSGGHVQVVAVNGGYVARERDGAPRAALQTLEDELVRVRGLVVAGTAGGHARDVAVGVLQGVPRVHRPGKHARAQNDVDAHAFVRSEDGLANHVGGVKLQLALVGLLERAHYLGSFLAHQNPHVVRPLLAYLLVLAHIRAGEVLQQRVVDARVQIGPVARNLVAHEVVVAQTGLAPLHIRGGAIDGDVGGHVLAEARCRLRALVVAGVDLFGVLSANQRYAIPKEALTARGGIFCTKRGSVGLGWIALGGASD</sequence>
<dbReference type="RefSeq" id="XP_067715180.1">
    <property type="nucleotide sequence ID" value="XM_067859079.1"/>
</dbReference>
<dbReference type="GeneID" id="94194592"/>
<accession>A0AAV4LTE4</accession>
<evidence type="ECO:0000313" key="1">
    <source>
        <dbReference type="EMBL" id="GIX63111.1"/>
    </source>
</evidence>
<dbReference type="AlphaFoldDB" id="A0AAV4LTE4"/>
<dbReference type="EMBL" id="BPLF01000002">
    <property type="protein sequence ID" value="GIX63111.1"/>
    <property type="molecule type" value="Genomic_DNA"/>
</dbReference>